<feature type="domain" description="DNA primase/helicase Gp4 N-terminal Bacteriophage T7-like" evidence="3">
    <location>
        <begin position="38"/>
        <end position="74"/>
    </location>
</feature>
<dbReference type="Gene3D" id="3.90.580.10">
    <property type="entry name" value="Zinc finger, CHC2-type domain"/>
    <property type="match status" value="1"/>
</dbReference>
<dbReference type="InterPro" id="IPR002694">
    <property type="entry name" value="Znf_CHC2"/>
</dbReference>
<organism evidence="4 5">
    <name type="scientific">Methylobacterium gnaphalii</name>
    <dbReference type="NCBI Taxonomy" id="1010610"/>
    <lineage>
        <taxon>Bacteria</taxon>
        <taxon>Pseudomonadati</taxon>
        <taxon>Pseudomonadota</taxon>
        <taxon>Alphaproteobacteria</taxon>
        <taxon>Hyphomicrobiales</taxon>
        <taxon>Methylobacteriaceae</taxon>
        <taxon>Methylobacterium</taxon>
    </lineage>
</organism>
<dbReference type="OrthoDB" id="9811157at2"/>
<name>A0A512JPC4_9HYPH</name>
<feature type="region of interest" description="Disordered" evidence="1">
    <location>
        <begin position="97"/>
        <end position="121"/>
    </location>
</feature>
<sequence>MARDVDSAFRQWSDAARAVSIADVCDERGFRLFGRGAKRKGPCPHCDGYDRFDINADKGVWFCRQCHPKAGDVIDLVMWLDDCDFLAAVEILTGQAPPKGQGHRLSDAELAAREQERADRRRAQDLEAEKYRERERRLVFRWWEKALSPRGTIVERYLSHRGLSLPRGARLRLEPAAQLFADNKSGAAVVHTGPAMFAAVTGRDGLFSALHMTWIDLADEDGKARVPDPETGEFLPAKKVRGSQRGGRIELVRHPSPRRLYMGEGIETTLSVYDDLREAGRDISDAAFWAGINLGNIGGPHDGTVAHPVKKDRGNRPVRVPGPVPKGDGIPIPDSVDEVILLGDGDSDPFLTEQTFARAAARWARPGRVIRTAMAPEGTDFNTLRRARLRAREFA</sequence>
<evidence type="ECO:0008006" key="6">
    <source>
        <dbReference type="Google" id="ProtNLM"/>
    </source>
</evidence>
<dbReference type="GO" id="GO:0004386">
    <property type="term" value="F:helicase activity"/>
    <property type="evidence" value="ECO:0007669"/>
    <property type="project" value="InterPro"/>
</dbReference>
<dbReference type="GO" id="GO:0008270">
    <property type="term" value="F:zinc ion binding"/>
    <property type="evidence" value="ECO:0007669"/>
    <property type="project" value="InterPro"/>
</dbReference>
<dbReference type="Pfam" id="PF23639">
    <property type="entry name" value="DUF7146"/>
    <property type="match status" value="1"/>
</dbReference>
<dbReference type="InterPro" id="IPR013237">
    <property type="entry name" value="Phage_T7_Gp4_N"/>
</dbReference>
<dbReference type="InterPro" id="IPR036977">
    <property type="entry name" value="DNA_primase_Znf_CHC2"/>
</dbReference>
<dbReference type="GO" id="GO:0003677">
    <property type="term" value="F:DNA binding"/>
    <property type="evidence" value="ECO:0007669"/>
    <property type="project" value="InterPro"/>
</dbReference>
<gene>
    <name evidence="4" type="ORF">MGN01_36430</name>
</gene>
<dbReference type="GO" id="GO:0003899">
    <property type="term" value="F:DNA-directed RNA polymerase activity"/>
    <property type="evidence" value="ECO:0007669"/>
    <property type="project" value="InterPro"/>
</dbReference>
<comment type="caution">
    <text evidence="4">The sequence shown here is derived from an EMBL/GenBank/DDBJ whole genome shotgun (WGS) entry which is preliminary data.</text>
</comment>
<evidence type="ECO:0000259" key="2">
    <source>
        <dbReference type="SMART" id="SM00400"/>
    </source>
</evidence>
<feature type="compositionally biased region" description="Basic and acidic residues" evidence="1">
    <location>
        <begin position="104"/>
        <end position="121"/>
    </location>
</feature>
<dbReference type="Proteomes" id="UP000321750">
    <property type="component" value="Unassembled WGS sequence"/>
</dbReference>
<dbReference type="AlphaFoldDB" id="A0A512JPC4"/>
<proteinExistence type="predicted"/>
<evidence type="ECO:0000313" key="4">
    <source>
        <dbReference type="EMBL" id="GEP11798.1"/>
    </source>
</evidence>
<dbReference type="SMART" id="SM00778">
    <property type="entry name" value="Prim_Zn_Ribbon"/>
    <property type="match status" value="1"/>
</dbReference>
<dbReference type="SUPFAM" id="SSF57783">
    <property type="entry name" value="Zinc beta-ribbon"/>
    <property type="match status" value="1"/>
</dbReference>
<keyword evidence="5" id="KW-1185">Reference proteome</keyword>
<dbReference type="GO" id="GO:0006260">
    <property type="term" value="P:DNA replication"/>
    <property type="evidence" value="ECO:0007669"/>
    <property type="project" value="InterPro"/>
</dbReference>
<feature type="domain" description="Zinc finger CHC2-type" evidence="2">
    <location>
        <begin position="39"/>
        <end position="93"/>
    </location>
</feature>
<reference evidence="4 5" key="1">
    <citation type="submission" date="2019-07" db="EMBL/GenBank/DDBJ databases">
        <title>Whole genome shotgun sequence of Methylobacterium gnaphalii NBRC 107716.</title>
        <authorList>
            <person name="Hosoyama A."/>
            <person name="Uohara A."/>
            <person name="Ohji S."/>
            <person name="Ichikawa N."/>
        </authorList>
    </citation>
    <scope>NUCLEOTIDE SEQUENCE [LARGE SCALE GENOMIC DNA]</scope>
    <source>
        <strain evidence="4 5">NBRC 107716</strain>
    </source>
</reference>
<dbReference type="InterPro" id="IPR055570">
    <property type="entry name" value="DUF7146"/>
</dbReference>
<protein>
    <recommendedName>
        <fullName evidence="6">Zinc finger CHC2-type domain-containing protein</fullName>
    </recommendedName>
</protein>
<dbReference type="SMART" id="SM00400">
    <property type="entry name" value="ZnF_CHCC"/>
    <property type="match status" value="1"/>
</dbReference>
<accession>A0A512JPC4</accession>
<evidence type="ECO:0000259" key="3">
    <source>
        <dbReference type="SMART" id="SM00778"/>
    </source>
</evidence>
<evidence type="ECO:0000256" key="1">
    <source>
        <dbReference type="SAM" id="MobiDB-lite"/>
    </source>
</evidence>
<dbReference type="RefSeq" id="WP_147048210.1">
    <property type="nucleotide sequence ID" value="NZ_BJZV01000023.1"/>
</dbReference>
<dbReference type="EMBL" id="BJZV01000023">
    <property type="protein sequence ID" value="GEP11798.1"/>
    <property type="molecule type" value="Genomic_DNA"/>
</dbReference>
<dbReference type="Pfam" id="PF08273">
    <property type="entry name" value="Zn_Ribbon_Prim"/>
    <property type="match status" value="1"/>
</dbReference>
<evidence type="ECO:0000313" key="5">
    <source>
        <dbReference type="Proteomes" id="UP000321750"/>
    </source>
</evidence>